<dbReference type="PANTHER" id="PTHR34836">
    <property type="entry name" value="OS06G0188250 PROTEIN"/>
    <property type="match status" value="1"/>
</dbReference>
<protein>
    <recommendedName>
        <fullName evidence="17">Ionotropic glutamate receptor C-terminal domain-containing protein</fullName>
    </recommendedName>
</protein>
<dbReference type="Gene3D" id="3.40.190.10">
    <property type="entry name" value="Periplasmic binding protein-like II"/>
    <property type="match status" value="2"/>
</dbReference>
<keyword evidence="12" id="KW-1071">Ligand-gated ion channel</keyword>
<dbReference type="PANTHER" id="PTHR34836:SF1">
    <property type="entry name" value="OS09G0428600 PROTEIN"/>
    <property type="match status" value="1"/>
</dbReference>
<name>A0ABQ7L734_BRACM</name>
<keyword evidence="9 16" id="KW-0472">Membrane</keyword>
<dbReference type="SMART" id="SM00079">
    <property type="entry name" value="PBPe"/>
    <property type="match status" value="1"/>
</dbReference>
<evidence type="ECO:0000256" key="10">
    <source>
        <dbReference type="ARBA" id="ARBA00023170"/>
    </source>
</evidence>
<evidence type="ECO:0000256" key="8">
    <source>
        <dbReference type="ARBA" id="ARBA00023065"/>
    </source>
</evidence>
<comment type="subcellular location">
    <subcellularLocation>
        <location evidence="1">Membrane</location>
        <topology evidence="1">Multi-pass membrane protein</topology>
    </subcellularLocation>
</comment>
<dbReference type="PIRSF" id="PIRSF037090">
    <property type="entry name" value="Iontro_Glu-like_rcpt_pln"/>
    <property type="match status" value="1"/>
</dbReference>
<gene>
    <name evidence="18" type="primary">A07p048380.1_BraROA</name>
    <name evidence="18" type="ORF">IGI04_028893</name>
</gene>
<dbReference type="Gene3D" id="3.40.50.2300">
    <property type="match status" value="2"/>
</dbReference>
<keyword evidence="4" id="KW-0813">Transport</keyword>
<evidence type="ECO:0000256" key="15">
    <source>
        <dbReference type="SAM" id="MobiDB-lite"/>
    </source>
</evidence>
<comment type="caution">
    <text evidence="18">The sequence shown here is derived from an EMBL/GenBank/DDBJ whole genome shotgun (WGS) entry which is preliminary data.</text>
</comment>
<feature type="transmembrane region" description="Helical" evidence="16">
    <location>
        <begin position="663"/>
        <end position="687"/>
    </location>
</feature>
<dbReference type="InterPro" id="IPR001320">
    <property type="entry name" value="Iontro_rcpt_C"/>
</dbReference>
<evidence type="ECO:0000256" key="5">
    <source>
        <dbReference type="ARBA" id="ARBA00022692"/>
    </source>
</evidence>
<keyword evidence="6" id="KW-0732">Signal</keyword>
<evidence type="ECO:0000256" key="14">
    <source>
        <dbReference type="ARBA" id="ARBA00049638"/>
    </source>
</evidence>
<dbReference type="Pfam" id="PF00060">
    <property type="entry name" value="Lig_chan"/>
    <property type="match status" value="1"/>
</dbReference>
<feature type="domain" description="Ionotropic glutamate receptor C-terminal" evidence="17">
    <location>
        <begin position="472"/>
        <end position="823"/>
    </location>
</feature>
<keyword evidence="8" id="KW-0406">Ion transport</keyword>
<dbReference type="Pfam" id="PF01094">
    <property type="entry name" value="ANF_receptor"/>
    <property type="match status" value="1"/>
</dbReference>
<feature type="transmembrane region" description="Helical" evidence="16">
    <location>
        <begin position="847"/>
        <end position="865"/>
    </location>
</feature>
<keyword evidence="11" id="KW-0325">Glycoprotein</keyword>
<evidence type="ECO:0000256" key="7">
    <source>
        <dbReference type="ARBA" id="ARBA00022989"/>
    </source>
</evidence>
<comment type="function">
    <text evidence="14">Glutamate-gated receptor that probably acts as a non-selective cation channel. May be involved in light-signal transduction and calcium homeostasis via the regulation of calcium influx into cells.</text>
</comment>
<keyword evidence="13" id="KW-0407">Ion channel</keyword>
<dbReference type="EMBL" id="JADBGQ010000009">
    <property type="protein sequence ID" value="KAG5381051.1"/>
    <property type="molecule type" value="Genomic_DNA"/>
</dbReference>
<dbReference type="SUPFAM" id="SSF53850">
    <property type="entry name" value="Periplasmic binding protein-like II"/>
    <property type="match status" value="1"/>
</dbReference>
<dbReference type="CDD" id="cd19990">
    <property type="entry name" value="PBP1_GABAb_receptor_plant"/>
    <property type="match status" value="1"/>
</dbReference>
<evidence type="ECO:0000256" key="4">
    <source>
        <dbReference type="ARBA" id="ARBA00022448"/>
    </source>
</evidence>
<feature type="transmembrane region" description="Helical" evidence="16">
    <location>
        <begin position="602"/>
        <end position="620"/>
    </location>
</feature>
<feature type="transmembrane region" description="Helical" evidence="16">
    <location>
        <begin position="20"/>
        <end position="40"/>
    </location>
</feature>
<evidence type="ECO:0000256" key="9">
    <source>
        <dbReference type="ARBA" id="ARBA00023136"/>
    </source>
</evidence>
<reference evidence="18 19" key="1">
    <citation type="submission" date="2021-03" db="EMBL/GenBank/DDBJ databases">
        <authorList>
            <person name="King G.J."/>
            <person name="Bancroft I."/>
            <person name="Baten A."/>
            <person name="Bloomfield J."/>
            <person name="Borpatragohain P."/>
            <person name="He Z."/>
            <person name="Irish N."/>
            <person name="Irwin J."/>
            <person name="Liu K."/>
            <person name="Mauleon R.P."/>
            <person name="Moore J."/>
            <person name="Morris R."/>
            <person name="Ostergaard L."/>
            <person name="Wang B."/>
            <person name="Wells R."/>
        </authorList>
    </citation>
    <scope>NUCLEOTIDE SEQUENCE [LARGE SCALE GENOMIC DNA]</scope>
    <source>
        <strain evidence="18">R-o-18</strain>
        <tissue evidence="18">Leaf</tissue>
    </source>
</reference>
<evidence type="ECO:0000313" key="18">
    <source>
        <dbReference type="EMBL" id="KAG5381051.1"/>
    </source>
</evidence>
<keyword evidence="10" id="KW-0675">Receptor</keyword>
<evidence type="ECO:0000256" key="16">
    <source>
        <dbReference type="SAM" id="Phobius"/>
    </source>
</evidence>
<evidence type="ECO:0000256" key="2">
    <source>
        <dbReference type="ARBA" id="ARBA00008685"/>
    </source>
</evidence>
<dbReference type="InterPro" id="IPR019594">
    <property type="entry name" value="Glu/Gly-bd"/>
</dbReference>
<sequence>MGLSVCSYEIIIAMSFSDNIGSRSLPIWLFIYLIFLVLLGKSQKEVLQVKVGVVLDTNLTLADLSLRAINMSLSEFYNTHNRFKTRIVLDIRNSKGTVVGAAASALYLINKRKVVAIIGPGSSMQAPFLINLGNQSQVPIVSFSATSPLLDSLRSPYFIRATYDDSAQVHAISAIIESFRWREVVPIYVDNEFGEGILPYLVDAFQEINVRIRYRSAISFYSSDDQIKKELYRLMTMPTRVFIVHMLPDLGKRIFSIAQEIGMINKGYAWIVTNGIIDQMSLPGGPSLEDMHGVVGVKTYFSRSKELANLEARWRKRFGGEQLTHFGYWAYDAATALAMSVEQISNVNMSFNTTTNTSRGDNGTDLDDLDVALSGPKLLQVLSTVSFKGVAGRFLLKNRKLEPTTFKIINIEDSGERTVGFWKSKVGLVKRLGVDQIGNNISHGSRRLRPIIWPGDTTLVPKGWEIPTNGKKLRIAVPKKDGFTNFVEVTKDANTNALTVTGFCIDVFDAVMRQLPYAVPYEYVPFETPDGKADGNYDNMVYKVFLGEFDGAVGDTTILANRSNYVDFALPYSETGVVFVVPVKDAREKGNGVFLKPLTKELWCMTAALFIYIGLMVWTFESIADQTFRRQGIIEKISNVLYFSASTLFFAHRKPSTSVYTRALIVIWCFVVLILTQSYTATLTSMLTIQELRPTVKHMDELRKSGAKIGYQVGSFTLEKLKQLGFEESRLKTYTSPEEMHEFFLKTSSNGGIDAAFDEVPYVNLFMTKYCKEYTIIEPRYKADGFGFVFPLGSPLVPDISREILNLTEGENMRAIENKWFSGEKYCLDRNTTDTPIQLDHHSFQSLFMTVFGASLLLLLLMLSFRRYREGRGTMNGGPPNNPEDGPDDHLLLLLIMLASRIYQQRRGNIIVAQPNPPGDGPGGQDNARDNQNRDVNEGGQGANETGGAAEPADTEHHRILEVHEGVNVGDGHHEANRIEKVNLELQRQQPQACLVRRRSNKLFSNMPLGMVAPPARMHLA</sequence>
<dbReference type="InterPro" id="IPR015683">
    <property type="entry name" value="Ionotropic_Glu_rcpt"/>
</dbReference>
<evidence type="ECO:0000256" key="11">
    <source>
        <dbReference type="ARBA" id="ARBA00023180"/>
    </source>
</evidence>
<evidence type="ECO:0000256" key="1">
    <source>
        <dbReference type="ARBA" id="ARBA00004141"/>
    </source>
</evidence>
<evidence type="ECO:0000313" key="19">
    <source>
        <dbReference type="Proteomes" id="UP000823674"/>
    </source>
</evidence>
<evidence type="ECO:0000259" key="17">
    <source>
        <dbReference type="SMART" id="SM00079"/>
    </source>
</evidence>
<evidence type="ECO:0000256" key="6">
    <source>
        <dbReference type="ARBA" id="ARBA00022729"/>
    </source>
</evidence>
<proteinExistence type="inferred from homology"/>
<keyword evidence="19" id="KW-1185">Reference proteome</keyword>
<accession>A0ABQ7L734</accession>
<dbReference type="SUPFAM" id="SSF53822">
    <property type="entry name" value="Periplasmic binding protein-like I"/>
    <property type="match status" value="1"/>
</dbReference>
<dbReference type="Proteomes" id="UP000823674">
    <property type="component" value="Chromosome A07"/>
</dbReference>
<dbReference type="InterPro" id="IPR044440">
    <property type="entry name" value="GABAb_receptor_plant_PBP1"/>
</dbReference>
<keyword evidence="7 16" id="KW-1133">Transmembrane helix</keyword>
<dbReference type="InterPro" id="IPR001828">
    <property type="entry name" value="ANF_lig-bd_rcpt"/>
</dbReference>
<evidence type="ECO:0000256" key="12">
    <source>
        <dbReference type="ARBA" id="ARBA00023286"/>
    </source>
</evidence>
<dbReference type="InterPro" id="IPR028082">
    <property type="entry name" value="Peripla_BP_I"/>
</dbReference>
<keyword evidence="5 16" id="KW-0812">Transmembrane</keyword>
<dbReference type="InterPro" id="IPR017103">
    <property type="entry name" value="Iontropic_Glu_rcpt_pln"/>
</dbReference>
<feature type="region of interest" description="Disordered" evidence="15">
    <location>
        <begin position="911"/>
        <end position="954"/>
    </location>
</feature>
<evidence type="ECO:0000256" key="3">
    <source>
        <dbReference type="ARBA" id="ARBA00011095"/>
    </source>
</evidence>
<dbReference type="CDD" id="cd13686">
    <property type="entry name" value="GluR_Plant"/>
    <property type="match status" value="1"/>
</dbReference>
<organism evidence="18 19">
    <name type="scientific">Brassica rapa subsp. trilocularis</name>
    <dbReference type="NCBI Taxonomy" id="1813537"/>
    <lineage>
        <taxon>Eukaryota</taxon>
        <taxon>Viridiplantae</taxon>
        <taxon>Streptophyta</taxon>
        <taxon>Embryophyta</taxon>
        <taxon>Tracheophyta</taxon>
        <taxon>Spermatophyta</taxon>
        <taxon>Magnoliopsida</taxon>
        <taxon>eudicotyledons</taxon>
        <taxon>Gunneridae</taxon>
        <taxon>Pentapetalae</taxon>
        <taxon>rosids</taxon>
        <taxon>malvids</taxon>
        <taxon>Brassicales</taxon>
        <taxon>Brassicaceae</taxon>
        <taxon>Brassiceae</taxon>
        <taxon>Brassica</taxon>
    </lineage>
</organism>
<feature type="compositionally biased region" description="Basic and acidic residues" evidence="15">
    <location>
        <begin position="927"/>
        <end position="937"/>
    </location>
</feature>
<dbReference type="Gene3D" id="1.10.287.70">
    <property type="match status" value="1"/>
</dbReference>
<comment type="similarity">
    <text evidence="2">Belongs to the glutamate-gated ion channel (TC 1.A.10.1) family.</text>
</comment>
<evidence type="ECO:0000256" key="13">
    <source>
        <dbReference type="ARBA" id="ARBA00023303"/>
    </source>
</evidence>
<comment type="subunit">
    <text evidence="3">May form heteromers.</text>
</comment>
<dbReference type="Pfam" id="PF10613">
    <property type="entry name" value="Lig_chan-Glu_bd"/>
    <property type="match status" value="1"/>
</dbReference>